<dbReference type="Pfam" id="PF04607">
    <property type="entry name" value="RelA_SpoT"/>
    <property type="match status" value="1"/>
</dbReference>
<protein>
    <recommendedName>
        <fullName evidence="2">GTP pyrophosphokinase rsh</fullName>
        <ecNumber evidence="1">2.7.6.5</ecNumber>
    </recommendedName>
    <alternativeName>
        <fullName evidence="4">(p)ppGpp synthase</fullName>
    </alternativeName>
    <alternativeName>
        <fullName evidence="3">ATP:GTP 3'-pyrophosphotransferase</fullName>
    </alternativeName>
</protein>
<dbReference type="InterPro" id="IPR004095">
    <property type="entry name" value="TGS"/>
</dbReference>
<dbReference type="NCBIfam" id="TIGR00691">
    <property type="entry name" value="spoT_relA"/>
    <property type="match status" value="1"/>
</dbReference>
<sequence>MPATRTSRPTTSRPPSPPSWAAAGVAEPIARDGARLKTGARIDLFPVMQAPDAAVGAAAPHHPPAAALAGAPVSDPPVIETPGTELARRVAAYDPRADKALIEAAYNIAATAHASQSRENGEPYITHPLAVAGILAGYRLDTATIATALLHDVVEDTTYSLAELERRFGGDIARLVDGVTKLTRLELQSERTKQAENFRKLVLAMSEDIRVLLVKLADRLHNMRTLHFKPKPESRARIARETMEIYAPLAQRIGMDAVKTELQSLSFRELQPDAYQTITARLAFLRGQGADLIDEISADLRANLSEAGIPILEVTGREKSPYSIWMKMHEKKVEFEQLSDIMAFRIVTTDKANCYATLGAIHSSYRVVPGRFKDYISTPKPNGYQSLHTGVTVPERRNAKIEVQIRTPDMHEIAEYGVAAHWMYKQGGNPGAEVPKQRRYPWVKELLEILETAAEPQDFLEHTKLALHQDQVFCFTPKGDLIALPRGATPIDFAYQVHSQVGDACVGAKINGRIVPLRHQLENGDQVEIITARGGTPNPAWERFVVTGKAKARIKRFVMARQRSEFGETGRSAIARAFRQEGIDFAEKLVEPALKPLKYNSFEDLCVAVGNGNIGAREVLHAAIPELRGPPRPMDHLPLARARGKPGSTVVRTERRREASHGITGLVAGMAVQFAGCCHPVPGDRIVGIVSTGKGVTVHKHDCHNLEALAATPERFLDIDWDYEAGSGGAHLGRLDVVTSNEDAAIAAMTVAIAKQNGKLHNLRFAHRAPDFAEVVVDLEVSDLRHLSNVVAALRACPGIIQVERSKG</sequence>
<feature type="region of interest" description="Disordered" evidence="7">
    <location>
        <begin position="631"/>
        <end position="652"/>
    </location>
</feature>
<evidence type="ECO:0000256" key="5">
    <source>
        <dbReference type="ARBA" id="ARBA00048244"/>
    </source>
</evidence>
<dbReference type="CDD" id="cd05399">
    <property type="entry name" value="NT_Rel-Spo_like"/>
    <property type="match status" value="1"/>
</dbReference>
<reference evidence="10 11" key="1">
    <citation type="journal article" date="2015" name="Int. J. Syst. Evol. Microbiol.">
        <title>Roseomonas oryzae sp. nov., isolated from paddy rhizosphere soil.</title>
        <authorList>
            <person name="Ramaprasad E.V."/>
            <person name="Sasikala Ch."/>
            <person name="Ramana Ch.V."/>
        </authorList>
    </citation>
    <scope>NUCLEOTIDE SEQUENCE [LARGE SCALE GENOMIC DNA]</scope>
    <source>
        <strain evidence="10 11">KCTC 42542</strain>
    </source>
</reference>
<dbReference type="InterPro" id="IPR045600">
    <property type="entry name" value="RelA/SpoT_AH_RIS"/>
</dbReference>
<dbReference type="Gene3D" id="3.30.460.10">
    <property type="entry name" value="Beta Polymerase, domain 2"/>
    <property type="match status" value="1"/>
</dbReference>
<dbReference type="Pfam" id="PF13291">
    <property type="entry name" value="ACT_4"/>
    <property type="match status" value="1"/>
</dbReference>
<evidence type="ECO:0000313" key="11">
    <source>
        <dbReference type="Proteomes" id="UP000322110"/>
    </source>
</evidence>
<dbReference type="Gene3D" id="3.10.20.30">
    <property type="match status" value="1"/>
</dbReference>
<dbReference type="EMBL" id="VUKA01000001">
    <property type="protein sequence ID" value="KAA2215321.1"/>
    <property type="molecule type" value="Genomic_DNA"/>
</dbReference>
<dbReference type="Pfam" id="PF19296">
    <property type="entry name" value="RelA_AH_RIS"/>
    <property type="match status" value="1"/>
</dbReference>
<accession>A0A5B2TLH5</accession>
<dbReference type="CDD" id="cd04876">
    <property type="entry name" value="ACT_RelA-SpoT"/>
    <property type="match status" value="1"/>
</dbReference>
<feature type="domain" description="TGS" evidence="9">
    <location>
        <begin position="470"/>
        <end position="531"/>
    </location>
</feature>
<dbReference type="FunFam" id="1.10.3210.10:FF:000001">
    <property type="entry name" value="GTP pyrophosphokinase RelA"/>
    <property type="match status" value="1"/>
</dbReference>
<evidence type="ECO:0000259" key="8">
    <source>
        <dbReference type="PROSITE" id="PS51831"/>
    </source>
</evidence>
<evidence type="ECO:0000313" key="10">
    <source>
        <dbReference type="EMBL" id="KAA2215321.1"/>
    </source>
</evidence>
<dbReference type="SUPFAM" id="SSF81301">
    <property type="entry name" value="Nucleotidyltransferase"/>
    <property type="match status" value="1"/>
</dbReference>
<dbReference type="SUPFAM" id="SSF109604">
    <property type="entry name" value="HD-domain/PDEase-like"/>
    <property type="match status" value="1"/>
</dbReference>
<dbReference type="Gene3D" id="1.10.3210.10">
    <property type="entry name" value="Hypothetical protein af1432"/>
    <property type="match status" value="1"/>
</dbReference>
<dbReference type="InterPro" id="IPR002912">
    <property type="entry name" value="ACT_dom"/>
</dbReference>
<dbReference type="PANTHER" id="PTHR21262">
    <property type="entry name" value="GUANOSINE-3',5'-BIS DIPHOSPHATE 3'-PYROPHOSPHOHYDROLASE"/>
    <property type="match status" value="1"/>
</dbReference>
<dbReference type="GO" id="GO:0008893">
    <property type="term" value="F:guanosine-3',5'-bis(diphosphate) 3'-diphosphatase activity"/>
    <property type="evidence" value="ECO:0007669"/>
    <property type="project" value="TreeGrafter"/>
</dbReference>
<evidence type="ECO:0000256" key="3">
    <source>
        <dbReference type="ARBA" id="ARBA00029754"/>
    </source>
</evidence>
<dbReference type="OrthoDB" id="9805041at2"/>
<evidence type="ECO:0000256" key="2">
    <source>
        <dbReference type="ARBA" id="ARBA00014315"/>
    </source>
</evidence>
<proteinExistence type="inferred from homology"/>
<dbReference type="Pfam" id="PF02824">
    <property type="entry name" value="TGS"/>
    <property type="match status" value="1"/>
</dbReference>
<evidence type="ECO:0000259" key="9">
    <source>
        <dbReference type="PROSITE" id="PS51880"/>
    </source>
</evidence>
<dbReference type="SUPFAM" id="SSF81271">
    <property type="entry name" value="TGS-like"/>
    <property type="match status" value="1"/>
</dbReference>
<dbReference type="PANTHER" id="PTHR21262:SF36">
    <property type="entry name" value="BIFUNCTIONAL (P)PPGPP SYNTHASE_HYDROLASE SPOT"/>
    <property type="match status" value="1"/>
</dbReference>
<dbReference type="InterPro" id="IPR004811">
    <property type="entry name" value="RelA/Spo_fam"/>
</dbReference>
<dbReference type="PROSITE" id="PS51880">
    <property type="entry name" value="TGS"/>
    <property type="match status" value="1"/>
</dbReference>
<dbReference type="EC" id="2.7.6.5" evidence="1"/>
<comment type="catalytic activity">
    <reaction evidence="5">
        <text>GTP + ATP = guanosine 3'-diphosphate 5'-triphosphate + AMP</text>
        <dbReference type="Rhea" id="RHEA:22088"/>
        <dbReference type="ChEBI" id="CHEBI:30616"/>
        <dbReference type="ChEBI" id="CHEBI:37565"/>
        <dbReference type="ChEBI" id="CHEBI:142410"/>
        <dbReference type="ChEBI" id="CHEBI:456215"/>
        <dbReference type="EC" id="2.7.6.5"/>
    </reaction>
</comment>
<dbReference type="SMART" id="SM00954">
    <property type="entry name" value="RelA_SpoT"/>
    <property type="match status" value="1"/>
</dbReference>
<feature type="region of interest" description="Disordered" evidence="7">
    <location>
        <begin position="57"/>
        <end position="76"/>
    </location>
</feature>
<gene>
    <name evidence="10" type="ORF">F0Q34_04595</name>
</gene>
<dbReference type="SMART" id="SM00471">
    <property type="entry name" value="HDc"/>
    <property type="match status" value="1"/>
</dbReference>
<evidence type="ECO:0000256" key="7">
    <source>
        <dbReference type="SAM" id="MobiDB-lite"/>
    </source>
</evidence>
<comment type="caution">
    <text evidence="10">The sequence shown here is derived from an EMBL/GenBank/DDBJ whole genome shotgun (WGS) entry which is preliminary data.</text>
</comment>
<dbReference type="InterPro" id="IPR012675">
    <property type="entry name" value="Beta-grasp_dom_sf"/>
</dbReference>
<evidence type="ECO:0000256" key="1">
    <source>
        <dbReference type="ARBA" id="ARBA00013251"/>
    </source>
</evidence>
<dbReference type="FunFam" id="3.30.460.10:FF:000001">
    <property type="entry name" value="GTP pyrophosphokinase RelA"/>
    <property type="match status" value="1"/>
</dbReference>
<dbReference type="FunFam" id="3.10.20.30:FF:000002">
    <property type="entry name" value="GTP pyrophosphokinase (RelA/SpoT)"/>
    <property type="match status" value="1"/>
</dbReference>
<dbReference type="GO" id="GO:0008728">
    <property type="term" value="F:GTP diphosphokinase activity"/>
    <property type="evidence" value="ECO:0007669"/>
    <property type="project" value="UniProtKB-EC"/>
</dbReference>
<evidence type="ECO:0000256" key="4">
    <source>
        <dbReference type="ARBA" id="ARBA00032407"/>
    </source>
</evidence>
<dbReference type="GO" id="GO:0015969">
    <property type="term" value="P:guanosine tetraphosphate metabolic process"/>
    <property type="evidence" value="ECO:0007669"/>
    <property type="project" value="InterPro"/>
</dbReference>
<keyword evidence="10" id="KW-0378">Hydrolase</keyword>
<name>A0A5B2TLH5_9PROT</name>
<feature type="region of interest" description="Disordered" evidence="7">
    <location>
        <begin position="1"/>
        <end position="22"/>
    </location>
</feature>
<dbReference type="GO" id="GO:0042594">
    <property type="term" value="P:response to starvation"/>
    <property type="evidence" value="ECO:0007669"/>
    <property type="project" value="TreeGrafter"/>
</dbReference>
<dbReference type="Pfam" id="PF13328">
    <property type="entry name" value="HD_4"/>
    <property type="match status" value="1"/>
</dbReference>
<dbReference type="CDD" id="cd01668">
    <property type="entry name" value="TGS_RSH"/>
    <property type="match status" value="1"/>
</dbReference>
<keyword evidence="11" id="KW-1185">Reference proteome</keyword>
<dbReference type="InterPro" id="IPR007685">
    <property type="entry name" value="RelA_SpoT"/>
</dbReference>
<dbReference type="Gene3D" id="3.30.70.260">
    <property type="match status" value="1"/>
</dbReference>
<dbReference type="InterPro" id="IPR003607">
    <property type="entry name" value="HD/PDEase_dom"/>
</dbReference>
<dbReference type="AlphaFoldDB" id="A0A5B2TLH5"/>
<dbReference type="InterPro" id="IPR033655">
    <property type="entry name" value="TGS_RelA/SpoT"/>
</dbReference>
<dbReference type="GO" id="GO:0015949">
    <property type="term" value="P:nucleobase-containing small molecule interconversion"/>
    <property type="evidence" value="ECO:0007669"/>
    <property type="project" value="UniProtKB-ARBA"/>
</dbReference>
<feature type="compositionally biased region" description="Low complexity" evidence="7">
    <location>
        <begin position="57"/>
        <end position="73"/>
    </location>
</feature>
<feature type="domain" description="HD" evidence="8">
    <location>
        <begin position="124"/>
        <end position="223"/>
    </location>
</feature>
<comment type="function">
    <text evidence="6">In eubacteria ppGpp (guanosine 3'-diphosphate 5'-diphosphate) is a mediator of the stringent response that coordinates a variety of cellular activities in response to changes in nutritional abundance.</text>
</comment>
<dbReference type="GO" id="GO:0005886">
    <property type="term" value="C:plasma membrane"/>
    <property type="evidence" value="ECO:0007669"/>
    <property type="project" value="TreeGrafter"/>
</dbReference>
<dbReference type="InterPro" id="IPR012676">
    <property type="entry name" value="TGS-like"/>
</dbReference>
<comment type="similarity">
    <text evidence="6">Belongs to the relA/spoT family.</text>
</comment>
<dbReference type="CDD" id="cd00077">
    <property type="entry name" value="HDc"/>
    <property type="match status" value="1"/>
</dbReference>
<dbReference type="InterPro" id="IPR043519">
    <property type="entry name" value="NT_sf"/>
</dbReference>
<dbReference type="PROSITE" id="PS51831">
    <property type="entry name" value="HD"/>
    <property type="match status" value="1"/>
</dbReference>
<dbReference type="Proteomes" id="UP000322110">
    <property type="component" value="Unassembled WGS sequence"/>
</dbReference>
<feature type="compositionally biased region" description="Low complexity" evidence="7">
    <location>
        <begin position="1"/>
        <end position="11"/>
    </location>
</feature>
<dbReference type="InterPro" id="IPR006674">
    <property type="entry name" value="HD_domain"/>
</dbReference>
<organism evidence="10 11">
    <name type="scientific">Teichococcus oryzae</name>
    <dbReference type="NCBI Taxonomy" id="1608942"/>
    <lineage>
        <taxon>Bacteria</taxon>
        <taxon>Pseudomonadati</taxon>
        <taxon>Pseudomonadota</taxon>
        <taxon>Alphaproteobacteria</taxon>
        <taxon>Acetobacterales</taxon>
        <taxon>Roseomonadaceae</taxon>
        <taxon>Roseomonas</taxon>
    </lineage>
</organism>
<evidence type="ECO:0000256" key="6">
    <source>
        <dbReference type="RuleBase" id="RU003847"/>
    </source>
</evidence>